<dbReference type="NCBIfam" id="NF009098">
    <property type="entry name" value="PRK12439.1"/>
    <property type="match status" value="1"/>
</dbReference>
<dbReference type="PRINTS" id="PR00077">
    <property type="entry name" value="GPDHDRGNASE"/>
</dbReference>
<evidence type="ECO:0000256" key="1">
    <source>
        <dbReference type="ARBA" id="ARBA00011009"/>
    </source>
</evidence>
<evidence type="ECO:0000259" key="5">
    <source>
        <dbReference type="Pfam" id="PF07479"/>
    </source>
</evidence>
<dbReference type="InterPro" id="IPR013328">
    <property type="entry name" value="6PGD_dom2"/>
</dbReference>
<dbReference type="GO" id="GO:0005829">
    <property type="term" value="C:cytosol"/>
    <property type="evidence" value="ECO:0007669"/>
    <property type="project" value="TreeGrafter"/>
</dbReference>
<dbReference type="InterPro" id="IPR011128">
    <property type="entry name" value="G3P_DH_NAD-dep_N"/>
</dbReference>
<dbReference type="InterPro" id="IPR036291">
    <property type="entry name" value="NAD(P)-bd_dom_sf"/>
</dbReference>
<dbReference type="EMBL" id="CAEZYY010000071">
    <property type="protein sequence ID" value="CAB4774308.1"/>
    <property type="molecule type" value="Genomic_DNA"/>
</dbReference>
<keyword evidence="3" id="KW-0520">NAD</keyword>
<dbReference type="AlphaFoldDB" id="A0A6J7TI80"/>
<dbReference type="GO" id="GO:0005975">
    <property type="term" value="P:carbohydrate metabolic process"/>
    <property type="evidence" value="ECO:0007669"/>
    <property type="project" value="InterPro"/>
</dbReference>
<dbReference type="NCBIfam" id="NF000940">
    <property type="entry name" value="PRK00094.1-2"/>
    <property type="match status" value="1"/>
</dbReference>
<dbReference type="Gene3D" id="3.40.50.720">
    <property type="entry name" value="NAD(P)-binding Rossmann-like Domain"/>
    <property type="match status" value="1"/>
</dbReference>
<evidence type="ECO:0000313" key="6">
    <source>
        <dbReference type="EMBL" id="CAB4774308.1"/>
    </source>
</evidence>
<dbReference type="GO" id="GO:0047952">
    <property type="term" value="F:glycerol-3-phosphate dehydrogenase [NAD(P)+] activity"/>
    <property type="evidence" value="ECO:0007669"/>
    <property type="project" value="TreeGrafter"/>
</dbReference>
<dbReference type="GO" id="GO:0046168">
    <property type="term" value="P:glycerol-3-phosphate catabolic process"/>
    <property type="evidence" value="ECO:0007669"/>
    <property type="project" value="InterPro"/>
</dbReference>
<dbReference type="FunFam" id="3.40.50.720:FF:000019">
    <property type="entry name" value="Glycerol-3-phosphate dehydrogenase [NAD(P)+]"/>
    <property type="match status" value="1"/>
</dbReference>
<dbReference type="Pfam" id="PF01210">
    <property type="entry name" value="NAD_Gly3P_dh_N"/>
    <property type="match status" value="1"/>
</dbReference>
<name>A0A6J7TI80_9ZZZZ</name>
<keyword evidence="2" id="KW-0560">Oxidoreductase</keyword>
<organism evidence="7">
    <name type="scientific">freshwater metagenome</name>
    <dbReference type="NCBI Taxonomy" id="449393"/>
    <lineage>
        <taxon>unclassified sequences</taxon>
        <taxon>metagenomes</taxon>
        <taxon>ecological metagenomes</taxon>
    </lineage>
</organism>
<dbReference type="InterPro" id="IPR006109">
    <property type="entry name" value="G3P_DH_NAD-dep_C"/>
</dbReference>
<dbReference type="PANTHER" id="PTHR11728">
    <property type="entry name" value="GLYCEROL-3-PHOSPHATE DEHYDROGENASE"/>
    <property type="match status" value="1"/>
</dbReference>
<evidence type="ECO:0000313" key="7">
    <source>
        <dbReference type="EMBL" id="CAB5053133.1"/>
    </source>
</evidence>
<dbReference type="FunFam" id="1.10.1040.10:FF:000001">
    <property type="entry name" value="Glycerol-3-phosphate dehydrogenase [NAD(P)+]"/>
    <property type="match status" value="1"/>
</dbReference>
<feature type="domain" description="Glycerol-3-phosphate dehydrogenase NAD-dependent N-terminal" evidence="4">
    <location>
        <begin position="1"/>
        <end position="151"/>
    </location>
</feature>
<dbReference type="HAMAP" id="MF_00394">
    <property type="entry name" value="NAD_Glyc3P_dehydrog"/>
    <property type="match status" value="1"/>
</dbReference>
<evidence type="ECO:0000256" key="2">
    <source>
        <dbReference type="ARBA" id="ARBA00023002"/>
    </source>
</evidence>
<dbReference type="EMBL" id="CAFBQP010000005">
    <property type="protein sequence ID" value="CAB5053133.1"/>
    <property type="molecule type" value="Genomic_DNA"/>
</dbReference>
<protein>
    <submittedName>
        <fullName evidence="7">Unannotated protein</fullName>
    </submittedName>
</protein>
<accession>A0A6J7TI80</accession>
<dbReference type="InterPro" id="IPR008927">
    <property type="entry name" value="6-PGluconate_DH-like_C_sf"/>
</dbReference>
<proteinExistence type="inferred from homology"/>
<comment type="similarity">
    <text evidence="1">Belongs to the NAD-dependent glycerol-3-phosphate dehydrogenase family.</text>
</comment>
<dbReference type="PANTHER" id="PTHR11728:SF1">
    <property type="entry name" value="GLYCEROL-3-PHOSPHATE DEHYDROGENASE [NAD(+)] 2, CHLOROPLASTIC"/>
    <property type="match status" value="1"/>
</dbReference>
<feature type="domain" description="Glycerol-3-phosphate dehydrogenase NAD-dependent C-terminal" evidence="5">
    <location>
        <begin position="174"/>
        <end position="312"/>
    </location>
</feature>
<dbReference type="Gene3D" id="1.10.1040.10">
    <property type="entry name" value="N-(1-d-carboxylethyl)-l-norvaline Dehydrogenase, domain 2"/>
    <property type="match status" value="1"/>
</dbReference>
<dbReference type="Pfam" id="PF07479">
    <property type="entry name" value="NAD_Gly3P_dh_C"/>
    <property type="match status" value="1"/>
</dbReference>
<evidence type="ECO:0000256" key="3">
    <source>
        <dbReference type="ARBA" id="ARBA00023027"/>
    </source>
</evidence>
<sequence>MAVIGAGSWGTTVAALAAGNTPTVLWVRRPELADEINRHHTNRDYLAGHRLPEALRATPDIEQAVGGADVIVMAVPSHGFRAVLREAAPFVRPWVPVVSLTKGLEESTLKRMSEVVHEELPGHPVAVLTGPNLAQEILAGQPAASVIGVGDEVIGLELQRIFATMRLRVYTNPDMVGCEVAGVVKNVIAIASGMTEGMGFGDNTRATLITRGLAEMTRLGVALGGNPMTFAGLAGMGDLIATCSSRQSRNNSVGIELGRGRSIEHILADMKMVAEGVKSSSSVVALAARHGVEMPICEQITAVCHRGKTAAEGLSALMSRESKSELAGLDD</sequence>
<dbReference type="InterPro" id="IPR006168">
    <property type="entry name" value="G3P_DH_NAD-dep"/>
</dbReference>
<dbReference type="GO" id="GO:0051287">
    <property type="term" value="F:NAD binding"/>
    <property type="evidence" value="ECO:0007669"/>
    <property type="project" value="InterPro"/>
</dbReference>
<dbReference type="SUPFAM" id="SSF48179">
    <property type="entry name" value="6-phosphogluconate dehydrogenase C-terminal domain-like"/>
    <property type="match status" value="1"/>
</dbReference>
<reference evidence="7" key="1">
    <citation type="submission" date="2020-05" db="EMBL/GenBank/DDBJ databases">
        <authorList>
            <person name="Chiriac C."/>
            <person name="Salcher M."/>
            <person name="Ghai R."/>
            <person name="Kavagutti S V."/>
        </authorList>
    </citation>
    <scope>NUCLEOTIDE SEQUENCE</scope>
</reference>
<gene>
    <name evidence="6" type="ORF">UFOPK2806_02618</name>
    <name evidence="7" type="ORF">UFOPK4306_00206</name>
</gene>
<dbReference type="PIRSF" id="PIRSF000114">
    <property type="entry name" value="Glycerol-3-P_dh"/>
    <property type="match status" value="1"/>
</dbReference>
<evidence type="ECO:0000259" key="4">
    <source>
        <dbReference type="Pfam" id="PF01210"/>
    </source>
</evidence>
<dbReference type="NCBIfam" id="NF000942">
    <property type="entry name" value="PRK00094.1-4"/>
    <property type="match status" value="1"/>
</dbReference>
<dbReference type="SUPFAM" id="SSF51735">
    <property type="entry name" value="NAD(P)-binding Rossmann-fold domains"/>
    <property type="match status" value="1"/>
</dbReference>
<dbReference type="PROSITE" id="PS00957">
    <property type="entry name" value="NAD_G3PDH"/>
    <property type="match status" value="1"/>
</dbReference>